<dbReference type="EMBL" id="ASPP01007796">
    <property type="protein sequence ID" value="ETO26541.1"/>
    <property type="molecule type" value="Genomic_DNA"/>
</dbReference>
<dbReference type="PROSITE" id="PS51192">
    <property type="entry name" value="HELICASE_ATP_BIND_1"/>
    <property type="match status" value="1"/>
</dbReference>
<gene>
    <name evidence="5" type="ORF">RFI_10594</name>
</gene>
<dbReference type="InterPro" id="IPR049730">
    <property type="entry name" value="SNF2/RAD54-like_C"/>
</dbReference>
<dbReference type="InterPro" id="IPR050496">
    <property type="entry name" value="SNF2_RAD54_helicase_repair"/>
</dbReference>
<feature type="domain" description="Helicase C-terminal" evidence="4">
    <location>
        <begin position="245"/>
        <end position="407"/>
    </location>
</feature>
<dbReference type="GO" id="GO:0016787">
    <property type="term" value="F:hydrolase activity"/>
    <property type="evidence" value="ECO:0007669"/>
    <property type="project" value="UniProtKB-KW"/>
</dbReference>
<evidence type="ECO:0000256" key="1">
    <source>
        <dbReference type="ARBA" id="ARBA00022801"/>
    </source>
</evidence>
<feature type="region of interest" description="Disordered" evidence="2">
    <location>
        <begin position="468"/>
        <end position="511"/>
    </location>
</feature>
<dbReference type="PANTHER" id="PTHR45629">
    <property type="entry name" value="SNF2/RAD54 FAMILY MEMBER"/>
    <property type="match status" value="1"/>
</dbReference>
<dbReference type="InterPro" id="IPR014001">
    <property type="entry name" value="Helicase_ATP-bd"/>
</dbReference>
<dbReference type="InterPro" id="IPR001650">
    <property type="entry name" value="Helicase_C-like"/>
</dbReference>
<dbReference type="CDD" id="cd18793">
    <property type="entry name" value="SF2_C_SNF"/>
    <property type="match status" value="1"/>
</dbReference>
<sequence>MGVVICDEGHRLKNYKSQLFKAVAEVDTSRRLLLSGTPIQNNLDEIYSLVSFVNPKVWESYQEFREFARSIERSMDFSVSEKTQYFKAEWLECVKFNQLRSKGEEATDEIRKVLNQFLLQRTNEVMRKYLPKKSEYVVFCRLNALQEQLYEAMENASEEGNGGLNALGFLACGILCKLCNHPTLIYEAAAEIAGVSVPPLIEGDINVESANVVARRASSRKNAGNKDKKGGSAAFNPEHSSKCKFVINLLLQLKQKTDDKVVIVSVYVETLTLLSRMLTSNKIQHLRLDGSVPTKKRQVFVDQFNDAKSGYMVLLLSNRAGGCGLNLIGGNRLIMYDPDWNPANDAQAMARVWRSGQKKPTYIYRLLSTGTIEEKMFQRQTFKADMAEQIIAAQANDVTAFVVKELKAIFSYNNKTLCDTIDKMKGSAGLVGWDRHPTTSNVGDVFLTQCSRGIVTYLLKRIVNDEKDKKVEENTEQSEDKENKQNNENVEEAHELETESKKEVEEEDNEE</sequence>
<accession>X6NKM4</accession>
<dbReference type="OrthoDB" id="413460at2759"/>
<proteinExistence type="predicted"/>
<dbReference type="OMA" id="AEDECHT"/>
<dbReference type="PROSITE" id="PS51194">
    <property type="entry name" value="HELICASE_CTER"/>
    <property type="match status" value="1"/>
</dbReference>
<dbReference type="Gene3D" id="3.40.50.300">
    <property type="entry name" value="P-loop containing nucleotide triphosphate hydrolases"/>
    <property type="match status" value="1"/>
</dbReference>
<dbReference type="Gene3D" id="3.40.50.10810">
    <property type="entry name" value="Tandem AAA-ATPase domain"/>
    <property type="match status" value="1"/>
</dbReference>
<dbReference type="InterPro" id="IPR027417">
    <property type="entry name" value="P-loop_NTPase"/>
</dbReference>
<feature type="domain" description="Helicase ATP-binding" evidence="3">
    <location>
        <begin position="1"/>
        <end position="56"/>
    </location>
</feature>
<dbReference type="Gene3D" id="1.20.120.850">
    <property type="entry name" value="SWI2/SNF2 ATPases, N-terminal domain"/>
    <property type="match status" value="1"/>
</dbReference>
<dbReference type="InterPro" id="IPR038718">
    <property type="entry name" value="SNF2-like_sf"/>
</dbReference>
<feature type="compositionally biased region" description="Basic and acidic residues" evidence="2">
    <location>
        <begin position="468"/>
        <end position="504"/>
    </location>
</feature>
<evidence type="ECO:0000259" key="3">
    <source>
        <dbReference type="PROSITE" id="PS51192"/>
    </source>
</evidence>
<organism evidence="5 6">
    <name type="scientific">Reticulomyxa filosa</name>
    <dbReference type="NCBI Taxonomy" id="46433"/>
    <lineage>
        <taxon>Eukaryota</taxon>
        <taxon>Sar</taxon>
        <taxon>Rhizaria</taxon>
        <taxon>Retaria</taxon>
        <taxon>Foraminifera</taxon>
        <taxon>Monothalamids</taxon>
        <taxon>Reticulomyxidae</taxon>
        <taxon>Reticulomyxa</taxon>
    </lineage>
</organism>
<keyword evidence="6" id="KW-1185">Reference proteome</keyword>
<comment type="caution">
    <text evidence="5">The sequence shown here is derived from an EMBL/GenBank/DDBJ whole genome shotgun (WGS) entry which is preliminary data.</text>
</comment>
<dbReference type="AlphaFoldDB" id="X6NKM4"/>
<dbReference type="InterPro" id="IPR000330">
    <property type="entry name" value="SNF2_N"/>
</dbReference>
<dbReference type="Proteomes" id="UP000023152">
    <property type="component" value="Unassembled WGS sequence"/>
</dbReference>
<name>X6NKM4_RETFI</name>
<evidence type="ECO:0000256" key="2">
    <source>
        <dbReference type="SAM" id="MobiDB-lite"/>
    </source>
</evidence>
<protein>
    <submittedName>
        <fullName evidence="5">SNF2 family domain-containing protein</fullName>
    </submittedName>
</protein>
<evidence type="ECO:0000259" key="4">
    <source>
        <dbReference type="PROSITE" id="PS51194"/>
    </source>
</evidence>
<dbReference type="GO" id="GO:0005524">
    <property type="term" value="F:ATP binding"/>
    <property type="evidence" value="ECO:0007669"/>
    <property type="project" value="InterPro"/>
</dbReference>
<dbReference type="Pfam" id="PF00271">
    <property type="entry name" value="Helicase_C"/>
    <property type="match status" value="1"/>
</dbReference>
<feature type="region of interest" description="Disordered" evidence="2">
    <location>
        <begin position="216"/>
        <end position="235"/>
    </location>
</feature>
<reference evidence="5 6" key="1">
    <citation type="journal article" date="2013" name="Curr. Biol.">
        <title>The Genome of the Foraminiferan Reticulomyxa filosa.</title>
        <authorList>
            <person name="Glockner G."/>
            <person name="Hulsmann N."/>
            <person name="Schleicher M."/>
            <person name="Noegel A.A."/>
            <person name="Eichinger L."/>
            <person name="Gallinger C."/>
            <person name="Pawlowski J."/>
            <person name="Sierra R."/>
            <person name="Euteneuer U."/>
            <person name="Pillet L."/>
            <person name="Moustafa A."/>
            <person name="Platzer M."/>
            <person name="Groth M."/>
            <person name="Szafranski K."/>
            <person name="Schliwa M."/>
        </authorList>
    </citation>
    <scope>NUCLEOTIDE SEQUENCE [LARGE SCALE GENOMIC DNA]</scope>
</reference>
<evidence type="ECO:0000313" key="6">
    <source>
        <dbReference type="Proteomes" id="UP000023152"/>
    </source>
</evidence>
<evidence type="ECO:0000313" key="5">
    <source>
        <dbReference type="EMBL" id="ETO26541.1"/>
    </source>
</evidence>
<dbReference type="SMART" id="SM00490">
    <property type="entry name" value="HELICc"/>
    <property type="match status" value="1"/>
</dbReference>
<dbReference type="SUPFAM" id="SSF52540">
    <property type="entry name" value="P-loop containing nucleoside triphosphate hydrolases"/>
    <property type="match status" value="2"/>
</dbReference>
<keyword evidence="1" id="KW-0378">Hydrolase</keyword>
<dbReference type="PANTHER" id="PTHR45629:SF7">
    <property type="entry name" value="DNA EXCISION REPAIR PROTEIN ERCC-6-RELATED"/>
    <property type="match status" value="1"/>
</dbReference>
<dbReference type="Pfam" id="PF00176">
    <property type="entry name" value="SNF2-rel_dom"/>
    <property type="match status" value="1"/>
</dbReference>